<dbReference type="EMBL" id="JAPEUV010000050">
    <property type="protein sequence ID" value="KAJ4336351.1"/>
    <property type="molecule type" value="Genomic_DNA"/>
</dbReference>
<organism evidence="2 3">
    <name type="scientific">Didymella glomerata</name>
    <dbReference type="NCBI Taxonomy" id="749621"/>
    <lineage>
        <taxon>Eukaryota</taxon>
        <taxon>Fungi</taxon>
        <taxon>Dikarya</taxon>
        <taxon>Ascomycota</taxon>
        <taxon>Pezizomycotina</taxon>
        <taxon>Dothideomycetes</taxon>
        <taxon>Pleosporomycetidae</taxon>
        <taxon>Pleosporales</taxon>
        <taxon>Pleosporineae</taxon>
        <taxon>Didymellaceae</taxon>
        <taxon>Didymella</taxon>
    </lineage>
</organism>
<accession>A0A9W9BZR9</accession>
<name>A0A9W9BZR9_9PLEO</name>
<dbReference type="InterPro" id="IPR010730">
    <property type="entry name" value="HET"/>
</dbReference>
<dbReference type="AlphaFoldDB" id="A0A9W9BZR9"/>
<dbReference type="Proteomes" id="UP001140562">
    <property type="component" value="Unassembled WGS sequence"/>
</dbReference>
<evidence type="ECO:0000313" key="2">
    <source>
        <dbReference type="EMBL" id="KAJ4336351.1"/>
    </source>
</evidence>
<dbReference type="InterPro" id="IPR052895">
    <property type="entry name" value="HetReg/Transcr_Mod"/>
</dbReference>
<feature type="domain" description="Heterokaryon incompatibility" evidence="1">
    <location>
        <begin position="54"/>
        <end position="186"/>
    </location>
</feature>
<dbReference type="PANTHER" id="PTHR24148">
    <property type="entry name" value="ANKYRIN REPEAT DOMAIN-CONTAINING PROTEIN 39 HOMOLOG-RELATED"/>
    <property type="match status" value="1"/>
</dbReference>
<dbReference type="Pfam" id="PF26639">
    <property type="entry name" value="Het-6_barrel"/>
    <property type="match status" value="1"/>
</dbReference>
<protein>
    <recommendedName>
        <fullName evidence="1">Heterokaryon incompatibility domain-containing protein</fullName>
    </recommendedName>
</protein>
<sequence>MDSTSQITSNERLYQHTPLREHTSTRLLSLLPGEHGTPLQCEIIECEDNFNTAYEALSYTWGEPEFPKVIHVNDSSGKLQYIRITQNLYNALERLRKVDAPRSMWIDALCIDQADLQEKGHQVAHMGQIFSRADRVVIWLGDTGDFPLFETWVEQDMMRKSMKGKPMSRCGFLDIPWFYRVWTVQELVLAEDACFCLGHLEVPLRKMEGIIIGALVESEDVRRHGLDSLFTYRDQIRGSGPEYRRPAENIPLTLARCFLGLARRRQCKDGRDRIYGMHGLLPDNDFSHKLKSVGDYYKLAETHIAAWSEECLTSQEDLELNKGLLERPLGVISRTLCMDDFTHYTHKMLFALSLFSDLSPSLFSIDKQRWADRSLFFTTTGFLGLGPRGLQPGDEVVIFDGDYTPFILRPQLDTNNPNGNLYKIVGDCYLEGWMYDTFPDENVDGPLNHWTGADSEPQRAFKWVSGREGMQDEMPRLEERTFTIC</sequence>
<proteinExistence type="predicted"/>
<evidence type="ECO:0000259" key="1">
    <source>
        <dbReference type="Pfam" id="PF06985"/>
    </source>
</evidence>
<keyword evidence="3" id="KW-1185">Reference proteome</keyword>
<reference evidence="2" key="1">
    <citation type="submission" date="2022-10" db="EMBL/GenBank/DDBJ databases">
        <title>Tapping the CABI collections for fungal endophytes: first genome assemblies for Collariella, Neodidymelliopsis, Ascochyta clinopodiicola, Didymella pomorum, Didymosphaeria variabile, Neocosmospora piperis and Neocucurbitaria cava.</title>
        <authorList>
            <person name="Hill R."/>
        </authorList>
    </citation>
    <scope>NUCLEOTIDE SEQUENCE</scope>
    <source>
        <strain evidence="2">IMI 360193</strain>
    </source>
</reference>
<gene>
    <name evidence="2" type="ORF">N0V87_005502</name>
</gene>
<dbReference type="OrthoDB" id="2157530at2759"/>
<evidence type="ECO:0000313" key="3">
    <source>
        <dbReference type="Proteomes" id="UP001140562"/>
    </source>
</evidence>
<dbReference type="PANTHER" id="PTHR24148:SF64">
    <property type="entry name" value="HETEROKARYON INCOMPATIBILITY DOMAIN-CONTAINING PROTEIN"/>
    <property type="match status" value="1"/>
</dbReference>
<dbReference type="Pfam" id="PF06985">
    <property type="entry name" value="HET"/>
    <property type="match status" value="1"/>
</dbReference>
<comment type="caution">
    <text evidence="2">The sequence shown here is derived from an EMBL/GenBank/DDBJ whole genome shotgun (WGS) entry which is preliminary data.</text>
</comment>